<evidence type="ECO:0000256" key="5">
    <source>
        <dbReference type="ARBA" id="ARBA00022801"/>
    </source>
</evidence>
<keyword evidence="3" id="KW-0963">Cytoplasm</keyword>
<dbReference type="Proteomes" id="UP001060919">
    <property type="component" value="Chromosome"/>
</dbReference>
<dbReference type="Pfam" id="PF01470">
    <property type="entry name" value="Peptidase_C15"/>
    <property type="match status" value="1"/>
</dbReference>
<evidence type="ECO:0000256" key="8">
    <source>
        <dbReference type="ARBA" id="ARBA00031559"/>
    </source>
</evidence>
<dbReference type="Gene3D" id="3.40.630.20">
    <property type="entry name" value="Peptidase C15, pyroglutamyl peptidase I-like"/>
    <property type="match status" value="1"/>
</dbReference>
<sequence length="204" mass="22823">MKVLLTGFGLFHDFSANPTELLVQHFPELPNIMLKKLVFKVDFETVAQEYPTELTAFNPDLIINLGLNATANTIQLEEFALNTAVPNQAIIVEHAPAAYRSTLPLYALNKRLNQAGIPSQVSQHAGTYLCNFIYYHSLHYMQQKEGAAVFMHLPFSSELVCQFALQNQRTYPSLPMATLQNAIQLLIQDVEENLGTNTIKNASV</sequence>
<evidence type="ECO:0000313" key="9">
    <source>
        <dbReference type="EMBL" id="BDS14264.1"/>
    </source>
</evidence>
<evidence type="ECO:0000256" key="1">
    <source>
        <dbReference type="ARBA" id="ARBA00006641"/>
    </source>
</evidence>
<dbReference type="KEGG" id="aup:AsAng_0050430"/>
<keyword evidence="10" id="KW-1185">Reference proteome</keyword>
<keyword evidence="6" id="KW-0788">Thiol protease</keyword>
<evidence type="ECO:0000256" key="2">
    <source>
        <dbReference type="ARBA" id="ARBA00019191"/>
    </source>
</evidence>
<accession>A0A915YJD8</accession>
<gene>
    <name evidence="9" type="ORF">AsAng_0050430</name>
</gene>
<evidence type="ECO:0000256" key="4">
    <source>
        <dbReference type="ARBA" id="ARBA00022670"/>
    </source>
</evidence>
<keyword evidence="5" id="KW-0378">Hydrolase</keyword>
<dbReference type="GO" id="GO:0006508">
    <property type="term" value="P:proteolysis"/>
    <property type="evidence" value="ECO:0007669"/>
    <property type="project" value="UniProtKB-KW"/>
</dbReference>
<dbReference type="PRINTS" id="PR00706">
    <property type="entry name" value="PYROGLUPTASE"/>
</dbReference>
<dbReference type="RefSeq" id="WP_264789485.1">
    <property type="nucleotide sequence ID" value="NZ_AP026867.1"/>
</dbReference>
<dbReference type="InterPro" id="IPR016125">
    <property type="entry name" value="Peptidase_C15-like"/>
</dbReference>
<dbReference type="PANTHER" id="PTHR23402">
    <property type="entry name" value="PROTEASE FAMILY C15 PYROGLUTAMYL-PEPTIDASE I-RELATED"/>
    <property type="match status" value="1"/>
</dbReference>
<dbReference type="AlphaFoldDB" id="A0A915YJD8"/>
<dbReference type="GO" id="GO:0016920">
    <property type="term" value="F:pyroglutamyl-peptidase activity"/>
    <property type="evidence" value="ECO:0007669"/>
    <property type="project" value="InterPro"/>
</dbReference>
<keyword evidence="4" id="KW-0645">Protease</keyword>
<evidence type="ECO:0000256" key="6">
    <source>
        <dbReference type="ARBA" id="ARBA00022807"/>
    </source>
</evidence>
<dbReference type="EMBL" id="AP026867">
    <property type="protein sequence ID" value="BDS14264.1"/>
    <property type="molecule type" value="Genomic_DNA"/>
</dbReference>
<dbReference type="PIRSF" id="PIRSF015592">
    <property type="entry name" value="Prld-crbxl_pptds"/>
    <property type="match status" value="1"/>
</dbReference>
<proteinExistence type="inferred from homology"/>
<reference evidence="9" key="1">
    <citation type="submission" date="2022-09" db="EMBL/GenBank/DDBJ databases">
        <title>Aureispira anguillicida sp. nov., isolated from Leptocephalus of Japanese eel Anguilla japonica.</title>
        <authorList>
            <person name="Yuasa K."/>
            <person name="Mekata T."/>
            <person name="Ikunari K."/>
        </authorList>
    </citation>
    <scope>NUCLEOTIDE SEQUENCE</scope>
    <source>
        <strain evidence="9">EL160426</strain>
    </source>
</reference>
<dbReference type="SUPFAM" id="SSF53182">
    <property type="entry name" value="Pyrrolidone carboxyl peptidase (pyroglutamate aminopeptidase)"/>
    <property type="match status" value="1"/>
</dbReference>
<dbReference type="GO" id="GO:0005829">
    <property type="term" value="C:cytosol"/>
    <property type="evidence" value="ECO:0007669"/>
    <property type="project" value="InterPro"/>
</dbReference>
<evidence type="ECO:0000313" key="10">
    <source>
        <dbReference type="Proteomes" id="UP001060919"/>
    </source>
</evidence>
<dbReference type="InterPro" id="IPR000816">
    <property type="entry name" value="Peptidase_C15"/>
</dbReference>
<evidence type="ECO:0000256" key="7">
    <source>
        <dbReference type="ARBA" id="ARBA00030836"/>
    </source>
</evidence>
<organism evidence="9 10">
    <name type="scientific">Aureispira anguillae</name>
    <dbReference type="NCBI Taxonomy" id="2864201"/>
    <lineage>
        <taxon>Bacteria</taxon>
        <taxon>Pseudomonadati</taxon>
        <taxon>Bacteroidota</taxon>
        <taxon>Saprospiria</taxon>
        <taxon>Saprospirales</taxon>
        <taxon>Saprospiraceae</taxon>
        <taxon>Aureispira</taxon>
    </lineage>
</organism>
<dbReference type="PANTHER" id="PTHR23402:SF1">
    <property type="entry name" value="PYROGLUTAMYL-PEPTIDASE I"/>
    <property type="match status" value="1"/>
</dbReference>
<comment type="similarity">
    <text evidence="1">Belongs to the peptidase C15 family.</text>
</comment>
<dbReference type="InterPro" id="IPR036440">
    <property type="entry name" value="Peptidase_C15-like_sf"/>
</dbReference>
<evidence type="ECO:0000256" key="3">
    <source>
        <dbReference type="ARBA" id="ARBA00022490"/>
    </source>
</evidence>
<dbReference type="CDD" id="cd00501">
    <property type="entry name" value="Peptidase_C15"/>
    <property type="match status" value="1"/>
</dbReference>
<name>A0A915YJD8_9BACT</name>
<protein>
    <recommendedName>
        <fullName evidence="2">Pyrrolidone-carboxylate peptidase</fullName>
    </recommendedName>
    <alternativeName>
        <fullName evidence="7">5-oxoprolyl-peptidase</fullName>
    </alternativeName>
    <alternativeName>
        <fullName evidence="8">Pyroglutamyl-peptidase I</fullName>
    </alternativeName>
</protein>